<accession>A0A409YMC0</accession>
<feature type="region of interest" description="Disordered" evidence="1">
    <location>
        <begin position="1"/>
        <end position="36"/>
    </location>
</feature>
<evidence type="ECO:0000256" key="1">
    <source>
        <dbReference type="SAM" id="MobiDB-lite"/>
    </source>
</evidence>
<dbReference type="STRING" id="181874.A0A409YMC0"/>
<evidence type="ECO:0000313" key="4">
    <source>
        <dbReference type="Proteomes" id="UP000284842"/>
    </source>
</evidence>
<feature type="region of interest" description="Disordered" evidence="1">
    <location>
        <begin position="427"/>
        <end position="448"/>
    </location>
</feature>
<name>A0A409YMC0_9AGAR</name>
<comment type="caution">
    <text evidence="3">The sequence shown here is derived from an EMBL/GenBank/DDBJ whole genome shotgun (WGS) entry which is preliminary data.</text>
</comment>
<dbReference type="OrthoDB" id="3067228at2759"/>
<evidence type="ECO:0000313" key="3">
    <source>
        <dbReference type="EMBL" id="PPR04186.1"/>
    </source>
</evidence>
<keyword evidence="4" id="KW-1185">Reference proteome</keyword>
<organism evidence="3 4">
    <name type="scientific">Panaeolus cyanescens</name>
    <dbReference type="NCBI Taxonomy" id="181874"/>
    <lineage>
        <taxon>Eukaryota</taxon>
        <taxon>Fungi</taxon>
        <taxon>Dikarya</taxon>
        <taxon>Basidiomycota</taxon>
        <taxon>Agaricomycotina</taxon>
        <taxon>Agaricomycetes</taxon>
        <taxon>Agaricomycetidae</taxon>
        <taxon>Agaricales</taxon>
        <taxon>Agaricineae</taxon>
        <taxon>Galeropsidaceae</taxon>
        <taxon>Panaeolus</taxon>
    </lineage>
</organism>
<evidence type="ECO:0000259" key="2">
    <source>
        <dbReference type="Pfam" id="PF18802"/>
    </source>
</evidence>
<dbReference type="InterPro" id="IPR041320">
    <property type="entry name" value="CxC1"/>
</dbReference>
<feature type="region of interest" description="Disordered" evidence="1">
    <location>
        <begin position="274"/>
        <end position="352"/>
    </location>
</feature>
<dbReference type="Proteomes" id="UP000284842">
    <property type="component" value="Unassembled WGS sequence"/>
</dbReference>
<dbReference type="AlphaFoldDB" id="A0A409YMC0"/>
<dbReference type="Pfam" id="PF18802">
    <property type="entry name" value="CxC1"/>
    <property type="match status" value="1"/>
</dbReference>
<protein>
    <recommendedName>
        <fullName evidence="2">CxC1-like cysteine cluster associated with KDZ transposases domain-containing protein</fullName>
    </recommendedName>
</protein>
<dbReference type="InParanoid" id="A0A409YMC0"/>
<feature type="compositionally biased region" description="Polar residues" evidence="1">
    <location>
        <begin position="341"/>
        <end position="352"/>
    </location>
</feature>
<sequence length="448" mass="48908">MDDSTCHQSSGMKEMKDDFSPIVAPSTPIQAAPPPAEDTVMLETSESNTTSASTGKPKRLTPDSATLQLHARYRWQALLPTLIDDYLCYITASHGKIIHPVDSILVSCTSGTSESDIGKTSRCKISKTKSTAILCLCFDHFRHISVTTCDCQSLQQVLVQHGLFPTAPSQTRIAVSIDLLLFYGALFERSCDAVNALALALNSFYSRRGFELLNKISGEKIKEPFRKSLGYASQWLDVLRLKIEERTTAAMLEADKKAKASSYFAELTPSTTSWATGTTTSPETSSSTAPLAPKKPKKSKKRKRAQSPSHIASAANPPEEQLSDSTNSARKGSTLPPGASDKSNNHPLTPTCTAPLGRARLFSFAPIFTTVTQPKLHIKSVRKAPPRRNATSRSNVPNQALDECERSYEAATGDKKKAVEFRMNSPSQICESIRPKLPNPQLRSPIHT</sequence>
<feature type="compositionally biased region" description="Low complexity" evidence="1">
    <location>
        <begin position="274"/>
        <end position="292"/>
    </location>
</feature>
<proteinExistence type="predicted"/>
<feature type="domain" description="CxC1-like cysteine cluster associated with KDZ transposases" evidence="2">
    <location>
        <begin position="119"/>
        <end position="208"/>
    </location>
</feature>
<dbReference type="EMBL" id="NHTK01000982">
    <property type="protein sequence ID" value="PPR04186.1"/>
    <property type="molecule type" value="Genomic_DNA"/>
</dbReference>
<gene>
    <name evidence="3" type="ORF">CVT24_010769</name>
</gene>
<feature type="compositionally biased region" description="Basic residues" evidence="1">
    <location>
        <begin position="294"/>
        <end position="305"/>
    </location>
</feature>
<reference evidence="3 4" key="1">
    <citation type="journal article" date="2018" name="Evol. Lett.">
        <title>Horizontal gene cluster transfer increased hallucinogenic mushroom diversity.</title>
        <authorList>
            <person name="Reynolds H.T."/>
            <person name="Vijayakumar V."/>
            <person name="Gluck-Thaler E."/>
            <person name="Korotkin H.B."/>
            <person name="Matheny P.B."/>
            <person name="Slot J.C."/>
        </authorList>
    </citation>
    <scope>NUCLEOTIDE SEQUENCE [LARGE SCALE GENOMIC DNA]</scope>
    <source>
        <strain evidence="3 4">2629</strain>
    </source>
</reference>
<feature type="compositionally biased region" description="Polar residues" evidence="1">
    <location>
        <begin position="1"/>
        <end position="11"/>
    </location>
</feature>